<organism evidence="2 3">
    <name type="scientific">Bacteroides eggerthii</name>
    <dbReference type="NCBI Taxonomy" id="28111"/>
    <lineage>
        <taxon>Bacteria</taxon>
        <taxon>Pseudomonadati</taxon>
        <taxon>Bacteroidota</taxon>
        <taxon>Bacteroidia</taxon>
        <taxon>Bacteroidales</taxon>
        <taxon>Bacteroidaceae</taxon>
        <taxon>Bacteroides</taxon>
    </lineage>
</organism>
<evidence type="ECO:0000313" key="2">
    <source>
        <dbReference type="EMBL" id="MDM8146177.1"/>
    </source>
</evidence>
<reference evidence="2 3" key="1">
    <citation type="submission" date="2023-06" db="EMBL/GenBank/DDBJ databases">
        <authorList>
            <person name="Zeman M."/>
            <person name="Kubasova T."/>
            <person name="Jahodarova E."/>
            <person name="Nykrynova M."/>
            <person name="Rychlik I."/>
        </authorList>
    </citation>
    <scope>NUCLEOTIDE SEQUENCE [LARGE SCALE GENOMIC DNA]</scope>
    <source>
        <strain evidence="2 3">ET4</strain>
    </source>
</reference>
<feature type="transmembrane region" description="Helical" evidence="1">
    <location>
        <begin position="222"/>
        <end position="239"/>
    </location>
</feature>
<name>A0ABT7U6N7_9BACE</name>
<evidence type="ECO:0000313" key="3">
    <source>
        <dbReference type="Proteomes" id="UP001228403"/>
    </source>
</evidence>
<evidence type="ECO:0008006" key="4">
    <source>
        <dbReference type="Google" id="ProtNLM"/>
    </source>
</evidence>
<protein>
    <recommendedName>
        <fullName evidence="4">Transmembrane protein</fullName>
    </recommendedName>
</protein>
<evidence type="ECO:0000256" key="1">
    <source>
        <dbReference type="SAM" id="Phobius"/>
    </source>
</evidence>
<keyword evidence="1" id="KW-0812">Transmembrane</keyword>
<feature type="transmembrane region" description="Helical" evidence="1">
    <location>
        <begin position="171"/>
        <end position="196"/>
    </location>
</feature>
<comment type="caution">
    <text evidence="2">The sequence shown here is derived from an EMBL/GenBank/DDBJ whole genome shotgun (WGS) entry which is preliminary data.</text>
</comment>
<sequence>MTRVLVALCFYWVCILSGWAQKQSETTIRLAVVNPEKTVTDTVPCFVYLVRPTEFRSYTNNLRIVVSCGQFPDQYPSNILINGTKIPCSRSFLSDDQMGMEGISFSYEYEFQTNNFGEFTLTVSGLVFQGVHYHVEQPFFLSFSGENQINRRSYKSDYEPSWLSKFMESKFFSWFLCGVLIVVIMLFSRLGGFILASRLQGSLARTVLASHRLPLTSREASNYYDTSFITLFFSILFFLNSMATTDADDQFAYRLVYIIFGTIAFVIFLIRYHALRFRKIRSSLSVSKLRDVFVELSQINNWKMVSSDEESMVFHVEEDGDKVDYFKQITVVFDQPDVWVNCIKNPQCFSRRRNWWSFKFRATYYKIIEEFIRNYEESEKKLDS</sequence>
<keyword evidence="1" id="KW-0472">Membrane</keyword>
<keyword evidence="1" id="KW-1133">Transmembrane helix</keyword>
<dbReference type="EMBL" id="JAUDCF010000024">
    <property type="protein sequence ID" value="MDM8146177.1"/>
    <property type="molecule type" value="Genomic_DNA"/>
</dbReference>
<reference evidence="3" key="2">
    <citation type="submission" date="2023-07" db="EMBL/GenBank/DDBJ databases">
        <title>Identification and characterization of horizontal gene transfer across gut microbiota members of farm animals based on homology search.</title>
        <authorList>
            <person name="Schwarzerova J."/>
            <person name="Nykrynova M."/>
            <person name="Jureckova K."/>
            <person name="Cejkova D."/>
            <person name="Rychlik I."/>
        </authorList>
    </citation>
    <scope>NUCLEOTIDE SEQUENCE [LARGE SCALE GENOMIC DNA]</scope>
    <source>
        <strain evidence="3">ET4</strain>
    </source>
</reference>
<proteinExistence type="predicted"/>
<gene>
    <name evidence="2" type="ORF">QUW02_09625</name>
</gene>
<keyword evidence="3" id="KW-1185">Reference proteome</keyword>
<accession>A0ABT7U6N7</accession>
<dbReference type="Proteomes" id="UP001228403">
    <property type="component" value="Unassembled WGS sequence"/>
</dbReference>
<feature type="transmembrane region" description="Helical" evidence="1">
    <location>
        <begin position="251"/>
        <end position="272"/>
    </location>
</feature>